<dbReference type="SUPFAM" id="SSF54637">
    <property type="entry name" value="Thioesterase/thiol ester dehydrase-isomerase"/>
    <property type="match status" value="1"/>
</dbReference>
<proteinExistence type="predicted"/>
<evidence type="ECO:0000313" key="1">
    <source>
        <dbReference type="EMBL" id="RKG98353.1"/>
    </source>
</evidence>
<dbReference type="Proteomes" id="UP000268313">
    <property type="component" value="Unassembled WGS sequence"/>
</dbReference>
<dbReference type="EMBL" id="RAWE01000145">
    <property type="protein sequence ID" value="RKG98353.1"/>
    <property type="molecule type" value="Genomic_DNA"/>
</dbReference>
<dbReference type="RefSeq" id="WP_120605967.1">
    <property type="nucleotide sequence ID" value="NZ_JABFJX010000372.1"/>
</dbReference>
<dbReference type="OrthoDB" id="9799036at2"/>
<comment type="caution">
    <text evidence="1">The sequence shown here is derived from an EMBL/GenBank/DDBJ whole genome shotgun (WGS) entry which is preliminary data.</text>
</comment>
<dbReference type="PANTHER" id="PTHR31793">
    <property type="entry name" value="4-HYDROXYBENZOYL-COA THIOESTERASE FAMILY MEMBER"/>
    <property type="match status" value="1"/>
</dbReference>
<dbReference type="Pfam" id="PF13279">
    <property type="entry name" value="4HBT_2"/>
    <property type="match status" value="1"/>
</dbReference>
<organism evidence="1 2">
    <name type="scientific">Corallococcus carmarthensis</name>
    <dbReference type="NCBI Taxonomy" id="2316728"/>
    <lineage>
        <taxon>Bacteria</taxon>
        <taxon>Pseudomonadati</taxon>
        <taxon>Myxococcota</taxon>
        <taxon>Myxococcia</taxon>
        <taxon>Myxococcales</taxon>
        <taxon>Cystobacterineae</taxon>
        <taxon>Myxococcaceae</taxon>
        <taxon>Corallococcus</taxon>
    </lineage>
</organism>
<dbReference type="Gene3D" id="3.10.129.10">
    <property type="entry name" value="Hotdog Thioesterase"/>
    <property type="match status" value="1"/>
</dbReference>
<dbReference type="AlphaFoldDB" id="A0A3A8K985"/>
<sequence length="156" mass="16472">MPNAALKDFPVVVPFPVHWSEMDAFGHVNNARTFTWFESARIAYMARIGLVGPSGAGADTTMADGVGPILANTHADYLKPVVFPVNLVAGARVTRVGNSSITFEHAVAGADDGVLYTRGGSIIVTLRYATHEKVPVPPAVRAAIETLEGRTAGEQA</sequence>
<name>A0A3A8K985_9BACT</name>
<dbReference type="PANTHER" id="PTHR31793:SF24">
    <property type="entry name" value="LONG-CHAIN ACYL-COA THIOESTERASE FADM"/>
    <property type="match status" value="1"/>
</dbReference>
<dbReference type="GO" id="GO:0047617">
    <property type="term" value="F:fatty acyl-CoA hydrolase activity"/>
    <property type="evidence" value="ECO:0007669"/>
    <property type="project" value="TreeGrafter"/>
</dbReference>
<keyword evidence="2" id="KW-1185">Reference proteome</keyword>
<dbReference type="InterPro" id="IPR050563">
    <property type="entry name" value="4-hydroxybenzoyl-CoA_TE"/>
</dbReference>
<gene>
    <name evidence="1" type="ORF">D7X32_29805</name>
</gene>
<protein>
    <submittedName>
        <fullName evidence="1">Acyl-CoA thioesterase</fullName>
    </submittedName>
</protein>
<dbReference type="CDD" id="cd00586">
    <property type="entry name" value="4HBT"/>
    <property type="match status" value="1"/>
</dbReference>
<reference evidence="2" key="1">
    <citation type="submission" date="2018-09" db="EMBL/GenBank/DDBJ databases">
        <authorList>
            <person name="Livingstone P.G."/>
            <person name="Whitworth D.E."/>
        </authorList>
    </citation>
    <scope>NUCLEOTIDE SEQUENCE [LARGE SCALE GENOMIC DNA]</scope>
    <source>
        <strain evidence="2">CA043D</strain>
    </source>
</reference>
<evidence type="ECO:0000313" key="2">
    <source>
        <dbReference type="Proteomes" id="UP000268313"/>
    </source>
</evidence>
<dbReference type="InterPro" id="IPR029069">
    <property type="entry name" value="HotDog_dom_sf"/>
</dbReference>
<accession>A0A3A8K985</accession>